<feature type="compositionally biased region" description="Polar residues" evidence="1">
    <location>
        <begin position="41"/>
        <end position="51"/>
    </location>
</feature>
<comment type="caution">
    <text evidence="2">The sequence shown here is derived from an EMBL/GenBank/DDBJ whole genome shotgun (WGS) entry which is preliminary data.</text>
</comment>
<dbReference type="AlphaFoldDB" id="A0A6N6VNM2"/>
<feature type="compositionally biased region" description="Basic and acidic residues" evidence="1">
    <location>
        <begin position="84"/>
        <end position="97"/>
    </location>
</feature>
<evidence type="ECO:0008006" key="4">
    <source>
        <dbReference type="Google" id="ProtNLM"/>
    </source>
</evidence>
<dbReference type="RefSeq" id="WP_153421676.1">
    <property type="nucleotide sequence ID" value="NZ_WFLM01000006.1"/>
</dbReference>
<sequence length="119" mass="13065">MALVGLKCISDILMNANIGGEPQNNYKPPGNPKLPKDINSGEPTPSSNAPHSQIGIKEGRKGDYRQTRQWGENGQLQKTTDWTNHGRKDHSNPHDHFSTPNNTGGTPKRDNGTPWSLTL</sequence>
<proteinExistence type="predicted"/>
<evidence type="ECO:0000256" key="1">
    <source>
        <dbReference type="SAM" id="MobiDB-lite"/>
    </source>
</evidence>
<dbReference type="Proteomes" id="UP000437748">
    <property type="component" value="Unassembled WGS sequence"/>
</dbReference>
<gene>
    <name evidence="2" type="ORF">GCL60_15605</name>
</gene>
<dbReference type="EMBL" id="WFLM01000006">
    <property type="protein sequence ID" value="KAB8036549.1"/>
    <property type="molecule type" value="Genomic_DNA"/>
</dbReference>
<evidence type="ECO:0000313" key="3">
    <source>
        <dbReference type="Proteomes" id="UP000437748"/>
    </source>
</evidence>
<name>A0A6N6VNM2_9BACT</name>
<accession>A0A6N6VNM2</accession>
<keyword evidence="3" id="KW-1185">Reference proteome</keyword>
<feature type="compositionally biased region" description="Polar residues" evidence="1">
    <location>
        <begin position="67"/>
        <end position="83"/>
    </location>
</feature>
<reference evidence="2 3" key="1">
    <citation type="submission" date="2019-10" db="EMBL/GenBank/DDBJ databases">
        <title>New species of Slilvanegrellaceae.</title>
        <authorList>
            <person name="Pitt A."/>
            <person name="Hahn M.W."/>
        </authorList>
    </citation>
    <scope>NUCLEOTIDE SEQUENCE [LARGE SCALE GENOMIC DNA]</scope>
    <source>
        <strain evidence="2 3">SP-Ram-0.45-NSY-1</strain>
    </source>
</reference>
<feature type="compositionally biased region" description="Basic and acidic residues" evidence="1">
    <location>
        <begin position="57"/>
        <end position="66"/>
    </location>
</feature>
<feature type="region of interest" description="Disordered" evidence="1">
    <location>
        <begin position="16"/>
        <end position="119"/>
    </location>
</feature>
<protein>
    <recommendedName>
        <fullName evidence="4">Bacterial toxin 24 domain-containing protein</fullName>
    </recommendedName>
</protein>
<evidence type="ECO:0000313" key="2">
    <source>
        <dbReference type="EMBL" id="KAB8036549.1"/>
    </source>
</evidence>
<dbReference type="OrthoDB" id="291011at2"/>
<organism evidence="2 3">
    <name type="scientific">Silvanigrella paludirubra</name>
    <dbReference type="NCBI Taxonomy" id="2499159"/>
    <lineage>
        <taxon>Bacteria</taxon>
        <taxon>Pseudomonadati</taxon>
        <taxon>Bdellovibrionota</taxon>
        <taxon>Oligoflexia</taxon>
        <taxon>Silvanigrellales</taxon>
        <taxon>Silvanigrellaceae</taxon>
        <taxon>Silvanigrella</taxon>
    </lineage>
</organism>